<feature type="compositionally biased region" description="Basic and acidic residues" evidence="1">
    <location>
        <begin position="148"/>
        <end position="164"/>
    </location>
</feature>
<dbReference type="Pfam" id="PF01844">
    <property type="entry name" value="HNH"/>
    <property type="match status" value="1"/>
</dbReference>
<proteinExistence type="predicted"/>
<comment type="caution">
    <text evidence="3">The sequence shown here is derived from an EMBL/GenBank/DDBJ whole genome shotgun (WGS) entry which is preliminary data.</text>
</comment>
<dbReference type="SMART" id="SM00507">
    <property type="entry name" value="HNHc"/>
    <property type="match status" value="1"/>
</dbReference>
<feature type="region of interest" description="Disordered" evidence="1">
    <location>
        <begin position="138"/>
        <end position="185"/>
    </location>
</feature>
<dbReference type="CDD" id="cd00085">
    <property type="entry name" value="HNHc"/>
    <property type="match status" value="1"/>
</dbReference>
<protein>
    <recommendedName>
        <fullName evidence="2">HNH nuclease domain-containing protein</fullName>
    </recommendedName>
</protein>
<dbReference type="Gene3D" id="1.10.30.50">
    <property type="match status" value="1"/>
</dbReference>
<gene>
    <name evidence="3" type="ORF">GCM10017667_21650</name>
</gene>
<accession>A0A919EKW0</accession>
<reference evidence="3" key="1">
    <citation type="journal article" date="2014" name="Int. J. Syst. Evol. Microbiol.">
        <title>Complete genome sequence of Corynebacterium casei LMG S-19264T (=DSM 44701T), isolated from a smear-ripened cheese.</title>
        <authorList>
            <consortium name="US DOE Joint Genome Institute (JGI-PGF)"/>
            <person name="Walter F."/>
            <person name="Albersmeier A."/>
            <person name="Kalinowski J."/>
            <person name="Ruckert C."/>
        </authorList>
    </citation>
    <scope>NUCLEOTIDE SEQUENCE</scope>
    <source>
        <strain evidence="3">JCM 4122</strain>
    </source>
</reference>
<dbReference type="EMBL" id="BNBE01000001">
    <property type="protein sequence ID" value="GHF91907.1"/>
    <property type="molecule type" value="Genomic_DNA"/>
</dbReference>
<evidence type="ECO:0000259" key="2">
    <source>
        <dbReference type="SMART" id="SM00507"/>
    </source>
</evidence>
<name>A0A919EKW0_STRFL</name>
<dbReference type="GO" id="GO:0008270">
    <property type="term" value="F:zinc ion binding"/>
    <property type="evidence" value="ECO:0007669"/>
    <property type="project" value="InterPro"/>
</dbReference>
<reference evidence="3" key="2">
    <citation type="submission" date="2020-09" db="EMBL/GenBank/DDBJ databases">
        <authorList>
            <person name="Sun Q."/>
            <person name="Ohkuma M."/>
        </authorList>
    </citation>
    <scope>NUCLEOTIDE SEQUENCE</scope>
    <source>
        <strain evidence="3">JCM 4122</strain>
    </source>
</reference>
<dbReference type="InterPro" id="IPR003615">
    <property type="entry name" value="HNH_nuc"/>
</dbReference>
<dbReference type="AlphaFoldDB" id="A0A919EKW0"/>
<dbReference type="InterPro" id="IPR002711">
    <property type="entry name" value="HNH"/>
</dbReference>
<evidence type="ECO:0000256" key="1">
    <source>
        <dbReference type="SAM" id="MobiDB-lite"/>
    </source>
</evidence>
<evidence type="ECO:0000313" key="4">
    <source>
        <dbReference type="Proteomes" id="UP000632849"/>
    </source>
</evidence>
<evidence type="ECO:0000313" key="3">
    <source>
        <dbReference type="EMBL" id="GHF91907.1"/>
    </source>
</evidence>
<dbReference type="GO" id="GO:0003676">
    <property type="term" value="F:nucleic acid binding"/>
    <property type="evidence" value="ECO:0007669"/>
    <property type="project" value="InterPro"/>
</dbReference>
<dbReference type="GO" id="GO:0004519">
    <property type="term" value="F:endonuclease activity"/>
    <property type="evidence" value="ECO:0007669"/>
    <property type="project" value="InterPro"/>
</dbReference>
<dbReference type="PANTHER" id="PTHR33877:SF2">
    <property type="entry name" value="OS07G0170200 PROTEIN"/>
    <property type="match status" value="1"/>
</dbReference>
<dbReference type="RefSeq" id="WP_190041372.1">
    <property type="nucleotide sequence ID" value="NZ_BNBE01000001.1"/>
</dbReference>
<dbReference type="PANTHER" id="PTHR33877">
    <property type="entry name" value="SLL1193 PROTEIN"/>
    <property type="match status" value="1"/>
</dbReference>
<organism evidence="3 4">
    <name type="scientific">Streptomyces filamentosus</name>
    <name type="common">Streptomyces roseosporus</name>
    <dbReference type="NCBI Taxonomy" id="67294"/>
    <lineage>
        <taxon>Bacteria</taxon>
        <taxon>Bacillati</taxon>
        <taxon>Actinomycetota</taxon>
        <taxon>Actinomycetes</taxon>
        <taxon>Kitasatosporales</taxon>
        <taxon>Streptomycetaceae</taxon>
        <taxon>Streptomyces</taxon>
    </lineage>
</organism>
<dbReference type="InterPro" id="IPR052892">
    <property type="entry name" value="NA-targeting_endonuclease"/>
</dbReference>
<feature type="domain" description="HNH nuclease" evidence="2">
    <location>
        <begin position="16"/>
        <end position="70"/>
    </location>
</feature>
<dbReference type="Proteomes" id="UP000632849">
    <property type="component" value="Unassembled WGS sequence"/>
</dbReference>
<keyword evidence="4" id="KW-1185">Reference proteome</keyword>
<sequence length="185" mass="20914">MSLHSVPRLNSARRRARKAQLAARDGWRCAYCRIRFKNLGEATMDHIVPYSLHRTWSANALVLACWTCNHTKADRLFLSIALLLVWSTDTAFTGVQTPADPAGPAGAGADRSSGPELIRFGPQDVDWLMLARLVQARSRTEQSTPEQAKLRKPVDRRARVGRIEHTRRRPRMNTCEQSIDREARA</sequence>